<feature type="region of interest" description="Disordered" evidence="1">
    <location>
        <begin position="149"/>
        <end position="189"/>
    </location>
</feature>
<evidence type="ECO:0000256" key="1">
    <source>
        <dbReference type="SAM" id="MobiDB-lite"/>
    </source>
</evidence>
<keyword evidence="3" id="KW-1185">Reference proteome</keyword>
<comment type="caution">
    <text evidence="2">The sequence shown here is derived from an EMBL/GenBank/DDBJ whole genome shotgun (WGS) entry which is preliminary data.</text>
</comment>
<evidence type="ECO:0000313" key="2">
    <source>
        <dbReference type="EMBL" id="KAL1610790.1"/>
    </source>
</evidence>
<dbReference type="Proteomes" id="UP001521785">
    <property type="component" value="Unassembled WGS sequence"/>
</dbReference>
<protein>
    <submittedName>
        <fullName evidence="2">Uncharacterized protein</fullName>
    </submittedName>
</protein>
<feature type="region of interest" description="Disordered" evidence="1">
    <location>
        <begin position="205"/>
        <end position="329"/>
    </location>
</feature>
<feature type="compositionally biased region" description="Basic residues" evidence="1">
    <location>
        <begin position="213"/>
        <end position="222"/>
    </location>
</feature>
<feature type="compositionally biased region" description="Polar residues" evidence="1">
    <location>
        <begin position="150"/>
        <end position="178"/>
    </location>
</feature>
<sequence length="329" mass="35933">MSRMCQTNLICLKVFNNLHEALSKKHSSTAEYISSSYKAVVGLIKDALQGSLNRANRIIFLKMMQYHVEEKLCKTIEAASPDVICDSKLPAGELVDIASDLDEWFSKEFRMPEEMGTIPGSLRKIASCIAGDSPAPVFEQVHDGIPRETASVQSLRPQRKSQQSRFANSSNQRFSHLSGSPPHSGKETVADPASKLLQDLNGILGIGGEKKSSSRHANRSRRAGNPAHGSSSNFPPRHPLSLLNRNSFGSSGGAHSPRIVPNHNEHSALGRVNGPRVDTPVHRQPPRGPRLQSFPAPSANNSHAQARQKNATHRRNVNSSQPRAHVLPD</sequence>
<accession>A0ABR3S285</accession>
<proteinExistence type="predicted"/>
<dbReference type="EMBL" id="JAKJXO020000002">
    <property type="protein sequence ID" value="KAL1610790.1"/>
    <property type="molecule type" value="Genomic_DNA"/>
</dbReference>
<feature type="compositionally biased region" description="Polar residues" evidence="1">
    <location>
        <begin position="298"/>
        <end position="309"/>
    </location>
</feature>
<name>A0ABR3S285_9PLEO</name>
<evidence type="ECO:0000313" key="3">
    <source>
        <dbReference type="Proteomes" id="UP001521785"/>
    </source>
</evidence>
<reference evidence="2 3" key="1">
    <citation type="submission" date="2024-02" db="EMBL/GenBank/DDBJ databases">
        <title>De novo assembly and annotation of 12 fungi associated with fruit tree decline syndrome in Ontario, Canada.</title>
        <authorList>
            <person name="Sulman M."/>
            <person name="Ellouze W."/>
            <person name="Ilyukhin E."/>
        </authorList>
    </citation>
    <scope>NUCLEOTIDE SEQUENCE [LARGE SCALE GENOMIC DNA]</scope>
    <source>
        <strain evidence="2 3">M42-189</strain>
    </source>
</reference>
<gene>
    <name evidence="2" type="ORF">SLS60_002461</name>
</gene>
<organism evidence="2 3">
    <name type="scientific">Paraconiothyrium brasiliense</name>
    <dbReference type="NCBI Taxonomy" id="300254"/>
    <lineage>
        <taxon>Eukaryota</taxon>
        <taxon>Fungi</taxon>
        <taxon>Dikarya</taxon>
        <taxon>Ascomycota</taxon>
        <taxon>Pezizomycotina</taxon>
        <taxon>Dothideomycetes</taxon>
        <taxon>Pleosporomycetidae</taxon>
        <taxon>Pleosporales</taxon>
        <taxon>Massarineae</taxon>
        <taxon>Didymosphaeriaceae</taxon>
        <taxon>Paraconiothyrium</taxon>
    </lineage>
</organism>